<dbReference type="InterPro" id="IPR042267">
    <property type="entry name" value="VTC_sf"/>
</dbReference>
<proteinExistence type="predicted"/>
<feature type="transmembrane region" description="Helical" evidence="1">
    <location>
        <begin position="130"/>
        <end position="151"/>
    </location>
</feature>
<accession>A0A9W8LSX0</accession>
<dbReference type="AlphaFoldDB" id="A0A9W8LSX0"/>
<dbReference type="OrthoDB" id="5562722at2759"/>
<keyword evidence="1" id="KW-1133">Transmembrane helix</keyword>
<keyword evidence="1" id="KW-0472">Membrane</keyword>
<dbReference type="EMBL" id="JANBUO010000761">
    <property type="protein sequence ID" value="KAJ2801762.1"/>
    <property type="molecule type" value="Genomic_DNA"/>
</dbReference>
<organism evidence="2 3">
    <name type="scientific">Coemansia guatemalensis</name>
    <dbReference type="NCBI Taxonomy" id="2761395"/>
    <lineage>
        <taxon>Eukaryota</taxon>
        <taxon>Fungi</taxon>
        <taxon>Fungi incertae sedis</taxon>
        <taxon>Zoopagomycota</taxon>
        <taxon>Kickxellomycotina</taxon>
        <taxon>Kickxellomycetes</taxon>
        <taxon>Kickxellales</taxon>
        <taxon>Kickxellaceae</taxon>
        <taxon>Coemansia</taxon>
    </lineage>
</organism>
<name>A0A9W8LSX0_9FUNG</name>
<sequence length="180" mass="20152">MPDWLAQLFFESSLVHPVLDFDLYLHAIATLRPSHVSSFPYWMVDYCRGPFANRPHSPGTSTSSSPNVHVIMSRTHGSLGCSPSAIPAPLSIRSRPNRSCEETSPLLPSPVTASRSHHRRLVSHFSLKDIRYYLSAALGIAMVFSVVVSVWPHQQQIVKILFELVDLISQWVGRLLRIPA</sequence>
<gene>
    <name evidence="2" type="ORF">H4R20_003549</name>
</gene>
<comment type="caution">
    <text evidence="2">The sequence shown here is derived from an EMBL/GenBank/DDBJ whole genome shotgun (WGS) entry which is preliminary data.</text>
</comment>
<evidence type="ECO:0000313" key="2">
    <source>
        <dbReference type="EMBL" id="KAJ2801762.1"/>
    </source>
</evidence>
<dbReference type="Proteomes" id="UP001140094">
    <property type="component" value="Unassembled WGS sequence"/>
</dbReference>
<reference evidence="2" key="1">
    <citation type="submission" date="2022-07" db="EMBL/GenBank/DDBJ databases">
        <title>Phylogenomic reconstructions and comparative analyses of Kickxellomycotina fungi.</title>
        <authorList>
            <person name="Reynolds N.K."/>
            <person name="Stajich J.E."/>
            <person name="Barry K."/>
            <person name="Grigoriev I.V."/>
            <person name="Crous P."/>
            <person name="Smith M.E."/>
        </authorList>
    </citation>
    <scope>NUCLEOTIDE SEQUENCE</scope>
    <source>
        <strain evidence="2">NRRL 1565</strain>
    </source>
</reference>
<evidence type="ECO:0000313" key="3">
    <source>
        <dbReference type="Proteomes" id="UP001140094"/>
    </source>
</evidence>
<keyword evidence="3" id="KW-1185">Reference proteome</keyword>
<keyword evidence="1" id="KW-0812">Transmembrane</keyword>
<protein>
    <submittedName>
        <fullName evidence="2">Uncharacterized protein</fullName>
    </submittedName>
</protein>
<evidence type="ECO:0000256" key="1">
    <source>
        <dbReference type="SAM" id="Phobius"/>
    </source>
</evidence>
<dbReference type="Gene3D" id="3.20.100.30">
    <property type="entry name" value="VTC, catalytic tunnel domain"/>
    <property type="match status" value="1"/>
</dbReference>